<reference evidence="8" key="1">
    <citation type="journal article" date="2019" name="Int. J. Syst. Evol. Microbiol.">
        <title>The Global Catalogue of Microorganisms (GCM) 10K type strain sequencing project: providing services to taxonomists for standard genome sequencing and annotation.</title>
        <authorList>
            <consortium name="The Broad Institute Genomics Platform"/>
            <consortium name="The Broad Institute Genome Sequencing Center for Infectious Disease"/>
            <person name="Wu L."/>
            <person name="Ma J."/>
        </authorList>
    </citation>
    <scope>NUCLEOTIDE SEQUENCE [LARGE SCALE GENOMIC DNA]</scope>
    <source>
        <strain evidence="8">CCUG 60022</strain>
    </source>
</reference>
<organism evidence="7 8">
    <name type="scientific">Lutibacter aestuarii</name>
    <dbReference type="NCBI Taxonomy" id="861111"/>
    <lineage>
        <taxon>Bacteria</taxon>
        <taxon>Pseudomonadati</taxon>
        <taxon>Bacteroidota</taxon>
        <taxon>Flavobacteriia</taxon>
        <taxon>Flavobacteriales</taxon>
        <taxon>Flavobacteriaceae</taxon>
        <taxon>Lutibacter</taxon>
    </lineage>
</organism>
<keyword evidence="8" id="KW-1185">Reference proteome</keyword>
<proteinExistence type="predicted"/>
<dbReference type="Pfam" id="PF01040">
    <property type="entry name" value="UbiA"/>
    <property type="match status" value="1"/>
</dbReference>
<evidence type="ECO:0000256" key="4">
    <source>
        <dbReference type="ARBA" id="ARBA00022989"/>
    </source>
</evidence>
<evidence type="ECO:0000313" key="8">
    <source>
        <dbReference type="Proteomes" id="UP001597032"/>
    </source>
</evidence>
<dbReference type="RefSeq" id="WP_298262579.1">
    <property type="nucleotide sequence ID" value="NZ_JBHTIC010000008.1"/>
</dbReference>
<feature type="transmembrane region" description="Helical" evidence="6">
    <location>
        <begin position="166"/>
        <end position="187"/>
    </location>
</feature>
<dbReference type="InterPro" id="IPR044878">
    <property type="entry name" value="UbiA_sf"/>
</dbReference>
<evidence type="ECO:0000256" key="2">
    <source>
        <dbReference type="ARBA" id="ARBA00022475"/>
    </source>
</evidence>
<dbReference type="PANTHER" id="PTHR42723:SF1">
    <property type="entry name" value="CHLOROPHYLL SYNTHASE, CHLOROPLASTIC"/>
    <property type="match status" value="1"/>
</dbReference>
<feature type="transmembrane region" description="Helical" evidence="6">
    <location>
        <begin position="43"/>
        <end position="62"/>
    </location>
</feature>
<evidence type="ECO:0000256" key="1">
    <source>
        <dbReference type="ARBA" id="ARBA00004141"/>
    </source>
</evidence>
<dbReference type="InterPro" id="IPR050475">
    <property type="entry name" value="Prenyltransferase_related"/>
</dbReference>
<gene>
    <name evidence="7" type="ORF">ACFQZW_09230</name>
</gene>
<accession>A0ABW2Z7I6</accession>
<feature type="transmembrane region" description="Helical" evidence="6">
    <location>
        <begin position="139"/>
        <end position="160"/>
    </location>
</feature>
<protein>
    <submittedName>
        <fullName evidence="7">Geranylgeranylglycerol-phosphate geranylgeranyltransferase</fullName>
    </submittedName>
</protein>
<evidence type="ECO:0000256" key="5">
    <source>
        <dbReference type="ARBA" id="ARBA00023136"/>
    </source>
</evidence>
<dbReference type="Gene3D" id="1.10.357.140">
    <property type="entry name" value="UbiA prenyltransferase"/>
    <property type="match status" value="1"/>
</dbReference>
<dbReference type="CDD" id="cd13961">
    <property type="entry name" value="PT_UbiA_DGGGPS"/>
    <property type="match status" value="1"/>
</dbReference>
<dbReference type="PANTHER" id="PTHR42723">
    <property type="entry name" value="CHLOROPHYLL SYNTHASE"/>
    <property type="match status" value="1"/>
</dbReference>
<evidence type="ECO:0000256" key="3">
    <source>
        <dbReference type="ARBA" id="ARBA00022692"/>
    </source>
</evidence>
<feature type="transmembrane region" description="Helical" evidence="6">
    <location>
        <begin position="12"/>
        <end position="31"/>
    </location>
</feature>
<dbReference type="Proteomes" id="UP001597032">
    <property type="component" value="Unassembled WGS sequence"/>
</dbReference>
<feature type="transmembrane region" description="Helical" evidence="6">
    <location>
        <begin position="279"/>
        <end position="297"/>
    </location>
</feature>
<feature type="transmembrane region" description="Helical" evidence="6">
    <location>
        <begin position="219"/>
        <end position="237"/>
    </location>
</feature>
<evidence type="ECO:0000313" key="7">
    <source>
        <dbReference type="EMBL" id="MFD0762264.1"/>
    </source>
</evidence>
<evidence type="ECO:0000256" key="6">
    <source>
        <dbReference type="SAM" id="Phobius"/>
    </source>
</evidence>
<keyword evidence="5 6" id="KW-0472">Membrane</keyword>
<feature type="transmembrane region" description="Helical" evidence="6">
    <location>
        <begin position="116"/>
        <end position="132"/>
    </location>
</feature>
<sequence length="299" mass="33889">MIKISAFLNLVRWKNLALIIYIQIVLKYVFFNAFKVPTQLNTVQFSVLIAAIVFITMAGYIINDIFDLKSDQINKPHKVIVDKHFSTIVAKKFYLFCNVLGIILGVAISLNVQQPSLTFIFLSTSLLLYFYSKNLKSKPLIGNLIVSFLIVLSILTLAIFDLKSLQITFPFTVILTLCLFAFFLNLAREIIKDIEDINGDYKLNMNTLPILLGSKRARYIAAFLCALPLGLLLFLVINFNESHLFTKSYLVVFVILPLLFVILKLLKVTSKKSLNNISAMLKIIMFLGISSLIIFSLNK</sequence>
<dbReference type="Gene3D" id="1.20.120.1780">
    <property type="entry name" value="UbiA prenyltransferase"/>
    <property type="match status" value="1"/>
</dbReference>
<dbReference type="EMBL" id="JBHTIC010000008">
    <property type="protein sequence ID" value="MFD0762264.1"/>
    <property type="molecule type" value="Genomic_DNA"/>
</dbReference>
<dbReference type="InterPro" id="IPR000537">
    <property type="entry name" value="UbiA_prenyltransferase"/>
</dbReference>
<feature type="transmembrane region" description="Helical" evidence="6">
    <location>
        <begin position="93"/>
        <end position="110"/>
    </location>
</feature>
<feature type="transmembrane region" description="Helical" evidence="6">
    <location>
        <begin position="249"/>
        <end position="267"/>
    </location>
</feature>
<keyword evidence="4 6" id="KW-1133">Transmembrane helix</keyword>
<keyword evidence="2" id="KW-1003">Cell membrane</keyword>
<comment type="caution">
    <text evidence="7">The sequence shown here is derived from an EMBL/GenBank/DDBJ whole genome shotgun (WGS) entry which is preliminary data.</text>
</comment>
<name>A0ABW2Z7I6_9FLAO</name>
<comment type="subcellular location">
    <subcellularLocation>
        <location evidence="1">Membrane</location>
        <topology evidence="1">Multi-pass membrane protein</topology>
    </subcellularLocation>
</comment>
<keyword evidence="3 6" id="KW-0812">Transmembrane</keyword>